<organism evidence="1 2">
    <name type="scientific">Candidatus Andersenbacteria bacterium CG10_big_fil_rev_8_21_14_0_10_54_11</name>
    <dbReference type="NCBI Taxonomy" id="1974485"/>
    <lineage>
        <taxon>Bacteria</taxon>
        <taxon>Candidatus Anderseniibacteriota</taxon>
    </lineage>
</organism>
<reference evidence="2" key="1">
    <citation type="submission" date="2017-09" db="EMBL/GenBank/DDBJ databases">
        <title>Depth-based differentiation of microbial function through sediment-hosted aquifers and enrichment of novel symbionts in the deep terrestrial subsurface.</title>
        <authorList>
            <person name="Probst A.J."/>
            <person name="Ladd B."/>
            <person name="Jarett J.K."/>
            <person name="Geller-Mcgrath D.E."/>
            <person name="Sieber C.M.K."/>
            <person name="Emerson J.B."/>
            <person name="Anantharaman K."/>
            <person name="Thomas B.C."/>
            <person name="Malmstrom R."/>
            <person name="Stieglmeier M."/>
            <person name="Klingl A."/>
            <person name="Woyke T."/>
            <person name="Ryan C.M."/>
            <person name="Banfield J.F."/>
        </authorList>
    </citation>
    <scope>NUCLEOTIDE SEQUENCE [LARGE SCALE GENOMIC DNA]</scope>
</reference>
<comment type="caution">
    <text evidence="1">The sequence shown here is derived from an EMBL/GenBank/DDBJ whole genome shotgun (WGS) entry which is preliminary data.</text>
</comment>
<protein>
    <submittedName>
        <fullName evidence="1">Uncharacterized protein</fullName>
    </submittedName>
</protein>
<evidence type="ECO:0000313" key="2">
    <source>
        <dbReference type="Proteomes" id="UP000230731"/>
    </source>
</evidence>
<dbReference type="Proteomes" id="UP000230731">
    <property type="component" value="Unassembled WGS sequence"/>
</dbReference>
<sequence>MIMSKGNLHQHFHKEFNMNTLQNALKQVFPKEIKRIAKEERREHFKKKAARGRFLMAAASTYVLDGFPDLALKELRKDRYACAYSLIQGTRRDVREGFKELEKMEGLLVYQVGKLEDVCEHSSARKQACQPQ</sequence>
<name>A0A2M6WYS5_9BACT</name>
<gene>
    <name evidence="1" type="ORF">COT71_03200</name>
</gene>
<dbReference type="AlphaFoldDB" id="A0A2M6WYS5"/>
<evidence type="ECO:0000313" key="1">
    <source>
        <dbReference type="EMBL" id="PIT97924.1"/>
    </source>
</evidence>
<proteinExistence type="predicted"/>
<accession>A0A2M6WYS5</accession>
<dbReference type="EMBL" id="PEZP01000039">
    <property type="protein sequence ID" value="PIT97924.1"/>
    <property type="molecule type" value="Genomic_DNA"/>
</dbReference>